<dbReference type="Pfam" id="PF16344">
    <property type="entry name" value="FecR_C"/>
    <property type="match status" value="1"/>
</dbReference>
<dbReference type="InterPro" id="IPR012373">
    <property type="entry name" value="Ferrdict_sens_TM"/>
</dbReference>
<dbReference type="Proteomes" id="UP000241964">
    <property type="component" value="Unassembled WGS sequence"/>
</dbReference>
<accession>A0A2P8GB44</accession>
<evidence type="ECO:0000256" key="1">
    <source>
        <dbReference type="SAM" id="Phobius"/>
    </source>
</evidence>
<dbReference type="Gene3D" id="3.55.50.30">
    <property type="match status" value="1"/>
</dbReference>
<dbReference type="OrthoDB" id="1099916at2"/>
<keyword evidence="1" id="KW-0812">Transmembrane</keyword>
<feature type="transmembrane region" description="Helical" evidence="1">
    <location>
        <begin position="76"/>
        <end position="96"/>
    </location>
</feature>
<dbReference type="EMBL" id="PYAS01000003">
    <property type="protein sequence ID" value="PSL31196.1"/>
    <property type="molecule type" value="Genomic_DNA"/>
</dbReference>
<dbReference type="AlphaFoldDB" id="A0A2P8GB44"/>
<protein>
    <submittedName>
        <fullName evidence="4">FecR family protein</fullName>
    </submittedName>
</protein>
<feature type="domain" description="Protein FecR C-terminal" evidence="3">
    <location>
        <begin position="252"/>
        <end position="320"/>
    </location>
</feature>
<comment type="caution">
    <text evidence="4">The sequence shown here is derived from an EMBL/GenBank/DDBJ whole genome shotgun (WGS) entry which is preliminary data.</text>
</comment>
<dbReference type="Gene3D" id="2.60.120.1440">
    <property type="match status" value="1"/>
</dbReference>
<evidence type="ECO:0000313" key="4">
    <source>
        <dbReference type="EMBL" id="PSL31196.1"/>
    </source>
</evidence>
<dbReference type="Pfam" id="PF04773">
    <property type="entry name" value="FecR"/>
    <property type="match status" value="1"/>
</dbReference>
<keyword evidence="1" id="KW-0472">Membrane</keyword>
<dbReference type="GO" id="GO:0016989">
    <property type="term" value="F:sigma factor antagonist activity"/>
    <property type="evidence" value="ECO:0007669"/>
    <property type="project" value="TreeGrafter"/>
</dbReference>
<gene>
    <name evidence="4" type="ORF">CLV60_10362</name>
</gene>
<dbReference type="PIRSF" id="PIRSF018266">
    <property type="entry name" value="FecR"/>
    <property type="match status" value="1"/>
</dbReference>
<evidence type="ECO:0000313" key="5">
    <source>
        <dbReference type="Proteomes" id="UP000241964"/>
    </source>
</evidence>
<dbReference type="PANTHER" id="PTHR30273:SF2">
    <property type="entry name" value="PROTEIN FECR"/>
    <property type="match status" value="1"/>
</dbReference>
<dbReference type="RefSeq" id="WP_106594567.1">
    <property type="nucleotide sequence ID" value="NZ_PYAS01000003.1"/>
</dbReference>
<feature type="domain" description="FecR protein" evidence="2">
    <location>
        <begin position="118"/>
        <end position="212"/>
    </location>
</feature>
<dbReference type="InterPro" id="IPR032508">
    <property type="entry name" value="FecR_C"/>
</dbReference>
<proteinExistence type="predicted"/>
<sequence>MEITPELLRKYHRGLCNAAEQAAVRQWLESSEFEPHDDQPSENEPIAGFEIWTRLDSQIDERTETGGQETAQSGRLLSYLSAALVVLAIGAALYFLNQKRAVRAVAQHKTALQPTLITIRTRAGEIRKHHLPDGSTVTLNASSQLTYPALFPDSIRSVRLSGQAFFEVERDTAKPFEIESSGYITRVLGTAFDLKAYAGEPASLLVREGKVRFSTSSQKVFLTGGEAVLAVGKKLRKTEVQNGTAGAWMAQKLIFDNEPLGEIARDISRRYGVKVEVRDPEIAAQLFKGKFQNPSLKVLLDDLGYVLNFRYTINGNTVVIY</sequence>
<evidence type="ECO:0000259" key="3">
    <source>
        <dbReference type="Pfam" id="PF16344"/>
    </source>
</evidence>
<reference evidence="4 5" key="1">
    <citation type="submission" date="2018-03" db="EMBL/GenBank/DDBJ databases">
        <title>Genomic Encyclopedia of Archaeal and Bacterial Type Strains, Phase II (KMG-II): from individual species to whole genera.</title>
        <authorList>
            <person name="Goeker M."/>
        </authorList>
    </citation>
    <scope>NUCLEOTIDE SEQUENCE [LARGE SCALE GENOMIC DNA]</scope>
    <source>
        <strain evidence="4 5">DSM 29057</strain>
    </source>
</reference>
<organism evidence="4 5">
    <name type="scientific">Dyadobacter jiangsuensis</name>
    <dbReference type="NCBI Taxonomy" id="1591085"/>
    <lineage>
        <taxon>Bacteria</taxon>
        <taxon>Pseudomonadati</taxon>
        <taxon>Bacteroidota</taxon>
        <taxon>Cytophagia</taxon>
        <taxon>Cytophagales</taxon>
        <taxon>Spirosomataceae</taxon>
        <taxon>Dyadobacter</taxon>
    </lineage>
</organism>
<dbReference type="PANTHER" id="PTHR30273">
    <property type="entry name" value="PERIPLASMIC SIGNAL SENSOR AND SIGMA FACTOR ACTIVATOR FECR-RELATED"/>
    <property type="match status" value="1"/>
</dbReference>
<evidence type="ECO:0000259" key="2">
    <source>
        <dbReference type="Pfam" id="PF04773"/>
    </source>
</evidence>
<keyword evidence="1" id="KW-1133">Transmembrane helix</keyword>
<keyword evidence="5" id="KW-1185">Reference proteome</keyword>
<dbReference type="InterPro" id="IPR006860">
    <property type="entry name" value="FecR"/>
</dbReference>
<name>A0A2P8GB44_9BACT</name>